<organism evidence="1 2">
    <name type="scientific">Nephila pilipes</name>
    <name type="common">Giant wood spider</name>
    <name type="synonym">Nephila maculata</name>
    <dbReference type="NCBI Taxonomy" id="299642"/>
    <lineage>
        <taxon>Eukaryota</taxon>
        <taxon>Metazoa</taxon>
        <taxon>Ecdysozoa</taxon>
        <taxon>Arthropoda</taxon>
        <taxon>Chelicerata</taxon>
        <taxon>Arachnida</taxon>
        <taxon>Araneae</taxon>
        <taxon>Araneomorphae</taxon>
        <taxon>Entelegynae</taxon>
        <taxon>Araneoidea</taxon>
        <taxon>Nephilidae</taxon>
        <taxon>Nephila</taxon>
    </lineage>
</organism>
<dbReference type="EMBL" id="BMAW01015033">
    <property type="protein sequence ID" value="GFT41631.1"/>
    <property type="molecule type" value="Genomic_DNA"/>
</dbReference>
<comment type="caution">
    <text evidence="1">The sequence shown here is derived from an EMBL/GenBank/DDBJ whole genome shotgun (WGS) entry which is preliminary data.</text>
</comment>
<name>A0A8X6NZF7_NEPPI</name>
<keyword evidence="2" id="KW-1185">Reference proteome</keyword>
<reference evidence="1" key="1">
    <citation type="submission" date="2020-08" db="EMBL/GenBank/DDBJ databases">
        <title>Multicomponent nature underlies the extraordinary mechanical properties of spider dragline silk.</title>
        <authorList>
            <person name="Kono N."/>
            <person name="Nakamura H."/>
            <person name="Mori M."/>
            <person name="Yoshida Y."/>
            <person name="Ohtoshi R."/>
            <person name="Malay A.D."/>
            <person name="Moran D.A.P."/>
            <person name="Tomita M."/>
            <person name="Numata K."/>
            <person name="Arakawa K."/>
        </authorList>
    </citation>
    <scope>NUCLEOTIDE SEQUENCE</scope>
</reference>
<dbReference type="AlphaFoldDB" id="A0A8X6NZF7"/>
<protein>
    <submittedName>
        <fullName evidence="1">Uncharacterized protein</fullName>
    </submittedName>
</protein>
<evidence type="ECO:0000313" key="1">
    <source>
        <dbReference type="EMBL" id="GFT41631.1"/>
    </source>
</evidence>
<proteinExistence type="predicted"/>
<dbReference type="Proteomes" id="UP000887013">
    <property type="component" value="Unassembled WGS sequence"/>
</dbReference>
<evidence type="ECO:0000313" key="2">
    <source>
        <dbReference type="Proteomes" id="UP000887013"/>
    </source>
</evidence>
<gene>
    <name evidence="1" type="ORF">NPIL_453661</name>
</gene>
<accession>A0A8X6NZF7</accession>
<sequence>MRKNSDRIPQFRNDEVFHLFSLKRSAGAQEKAAGSDSDCTIYLNKSLTRLRPYFLEKVNDPFILFTPFIPQMWTPGKRNDNPLNFVDRFSKEEWYK</sequence>